<accession>A0A8A2VCW1</accession>
<dbReference type="Gene3D" id="2.60.40.2480">
    <property type="entry name" value="Periplasmic metal-binding protein Tp34-type"/>
    <property type="match status" value="1"/>
</dbReference>
<sequence>MRRREALAAGGSVLAVLSAGCLEALRRDDAWRELVVDPPEGVYVPPHADEMVRYGTATAVGREISLLASRPHSFWVVADAERNRADVRSRHDLHLMATVRDAETGAFVPAPVTTTIRARGADTDEPIDRRSLWPMLSQRMGAHYGDNVPLAGDGSYVATIRVGATTANATGRRADVLERETSVEAEFAFDTNEIEGLERRLIDEAEGRGEAGALEPMDHAVRGDVGPSRDPGAELGAATSGDIEYTATLLDDTDRSGIDAPILAVTPRTAYNSFPLPFAGLAASVARDGERIASAPLRETLDARLGHCYGTAVDPAILERGDELTIDLETPPQVARHEGYETAFLEERSVTFSRTNRYRGRSSAP</sequence>
<dbReference type="KEGG" id="hakz:J0X25_14280"/>
<evidence type="ECO:0000313" key="3">
    <source>
        <dbReference type="EMBL" id="QSW98550.1"/>
    </source>
</evidence>
<dbReference type="InterPro" id="IPR038482">
    <property type="entry name" value="Tp34-type_sf"/>
</dbReference>
<proteinExistence type="predicted"/>
<dbReference type="AlphaFoldDB" id="A0A8A2VCW1"/>
<dbReference type="RefSeq" id="WP_207288159.1">
    <property type="nucleotide sequence ID" value="NZ_CP071462.1"/>
</dbReference>
<evidence type="ECO:0000259" key="2">
    <source>
        <dbReference type="Pfam" id="PF24041"/>
    </source>
</evidence>
<dbReference type="GeneID" id="63188495"/>
<evidence type="ECO:0000313" key="4">
    <source>
        <dbReference type="Proteomes" id="UP000663203"/>
    </source>
</evidence>
<dbReference type="EMBL" id="CP071462">
    <property type="protein sequence ID" value="QSW98550.1"/>
    <property type="molecule type" value="Genomic_DNA"/>
</dbReference>
<reference evidence="3 4" key="1">
    <citation type="submission" date="2021-03" db="EMBL/GenBank/DDBJ databases">
        <title>Haloterrigena longa sp. nov. and Haloterrigena limicola sp. nov., extremely halophilic archaea isolated from a salt lake.</title>
        <authorList>
            <person name="Henglin C."/>
        </authorList>
    </citation>
    <scope>NUCLEOTIDE SEQUENCE [LARGE SCALE GENOMIC DNA]</scope>
    <source>
        <strain evidence="3 4">KZCA68</strain>
    </source>
</reference>
<dbReference type="Pfam" id="PF10634">
    <property type="entry name" value="Iron_transport"/>
    <property type="match status" value="1"/>
</dbReference>
<keyword evidence="4" id="KW-1185">Reference proteome</keyword>
<name>A0A8A2VCW1_9EURY</name>
<gene>
    <name evidence="3" type="ORF">J0X25_14280</name>
</gene>
<protein>
    <submittedName>
        <fullName evidence="3">Iron transporter</fullName>
    </submittedName>
</protein>
<keyword evidence="1" id="KW-0732">Signal</keyword>
<evidence type="ECO:0000256" key="1">
    <source>
        <dbReference type="ARBA" id="ARBA00022729"/>
    </source>
</evidence>
<organism evidence="3 4">
    <name type="scientific">Haloterrigena alkaliphila</name>
    <dbReference type="NCBI Taxonomy" id="2816475"/>
    <lineage>
        <taxon>Archaea</taxon>
        <taxon>Methanobacteriati</taxon>
        <taxon>Methanobacteriota</taxon>
        <taxon>Stenosarchaea group</taxon>
        <taxon>Halobacteria</taxon>
        <taxon>Halobacteriales</taxon>
        <taxon>Natrialbaceae</taxon>
        <taxon>Haloterrigena</taxon>
    </lineage>
</organism>
<dbReference type="InterPro" id="IPR018470">
    <property type="entry name" value="Metal-bd_Tp34-typ"/>
</dbReference>
<dbReference type="Proteomes" id="UP000663203">
    <property type="component" value="Chromosome"/>
</dbReference>
<dbReference type="InterPro" id="IPR055774">
    <property type="entry name" value="DUF7350"/>
</dbReference>
<feature type="domain" description="DUF7350" evidence="2">
    <location>
        <begin position="230"/>
        <end position="352"/>
    </location>
</feature>
<dbReference type="Pfam" id="PF24041">
    <property type="entry name" value="DUF7350"/>
    <property type="match status" value="1"/>
</dbReference>
<dbReference type="PROSITE" id="PS51257">
    <property type="entry name" value="PROKAR_LIPOPROTEIN"/>
    <property type="match status" value="1"/>
</dbReference>